<dbReference type="HOGENOM" id="CLU_031040_10_2_1"/>
<sequence length="177" mass="19952">MVTVTSNNQDETQECVATFAAGCFWGVQLAFQRLHGVIDTTVGYAQGTVENPSYKQVRTGKTGHAEAIRIVYNVHEISYSQLLDKFWSIHDPTTLNRQKNDVGTQYRSGIYVHSDDQRKEALASFAQRQKHLLKPIVTEVEAAAESFWSAEEYHQQYLAKGGQCADKGCQDRIRCYG</sequence>
<comment type="similarity">
    <text evidence="1">Belongs to the MsrA Met sulfoxide reductase family.</text>
</comment>
<dbReference type="EnsemblProtists" id="PYU1_T014647">
    <property type="protein sequence ID" value="PYU1_T014647"/>
    <property type="gene ID" value="PYU1_G014616"/>
</dbReference>
<dbReference type="GO" id="GO:0005737">
    <property type="term" value="C:cytoplasm"/>
    <property type="evidence" value="ECO:0007669"/>
    <property type="project" value="TreeGrafter"/>
</dbReference>
<dbReference type="GO" id="GO:0008113">
    <property type="term" value="F:peptide-methionine (S)-S-oxide reductase activity"/>
    <property type="evidence" value="ECO:0007669"/>
    <property type="project" value="UniProtKB-EC"/>
</dbReference>
<keyword evidence="10" id="KW-1185">Reference proteome</keyword>
<evidence type="ECO:0000313" key="10">
    <source>
        <dbReference type="Proteomes" id="UP000019132"/>
    </source>
</evidence>
<dbReference type="Pfam" id="PF01625">
    <property type="entry name" value="PMSR"/>
    <property type="match status" value="1"/>
</dbReference>
<dbReference type="OMA" id="RYRCGRD"/>
<dbReference type="STRING" id="431595.K3XBP8"/>
<dbReference type="InterPro" id="IPR050162">
    <property type="entry name" value="MsrA_MetSO_reductase"/>
</dbReference>
<dbReference type="EC" id="1.8.4.11" evidence="2"/>
<accession>K3XBP8</accession>
<dbReference type="Proteomes" id="UP000019132">
    <property type="component" value="Unassembled WGS sequence"/>
</dbReference>
<dbReference type="eggNOG" id="KOG1635">
    <property type="taxonomic scope" value="Eukaryota"/>
</dbReference>
<comment type="catalytic activity">
    <reaction evidence="6">
        <text>L-methionyl-[protein] + [thioredoxin]-disulfide + H2O = L-methionyl-(S)-S-oxide-[protein] + [thioredoxin]-dithiol</text>
        <dbReference type="Rhea" id="RHEA:14217"/>
        <dbReference type="Rhea" id="RHEA-COMP:10698"/>
        <dbReference type="Rhea" id="RHEA-COMP:10700"/>
        <dbReference type="Rhea" id="RHEA-COMP:12313"/>
        <dbReference type="Rhea" id="RHEA-COMP:12315"/>
        <dbReference type="ChEBI" id="CHEBI:15377"/>
        <dbReference type="ChEBI" id="CHEBI:16044"/>
        <dbReference type="ChEBI" id="CHEBI:29950"/>
        <dbReference type="ChEBI" id="CHEBI:44120"/>
        <dbReference type="ChEBI" id="CHEBI:50058"/>
        <dbReference type="EC" id="1.8.4.11"/>
    </reaction>
</comment>
<proteinExistence type="inferred from homology"/>
<dbReference type="PANTHER" id="PTHR42799:SF2">
    <property type="entry name" value="MITOCHONDRIAL PEPTIDE METHIONINE SULFOXIDE REDUCTASE"/>
    <property type="match status" value="1"/>
</dbReference>
<protein>
    <recommendedName>
        <fullName evidence="2">peptide-methionine (S)-S-oxide reductase</fullName>
        <ecNumber evidence="2">1.8.4.11</ecNumber>
    </recommendedName>
    <alternativeName>
        <fullName evidence="5">Peptide-methionine (S)-S-oxide reductase</fullName>
    </alternativeName>
    <alternativeName>
        <fullName evidence="4">Protein-methionine-S-oxide reductase</fullName>
    </alternativeName>
</protein>
<evidence type="ECO:0000256" key="3">
    <source>
        <dbReference type="ARBA" id="ARBA00023002"/>
    </source>
</evidence>
<evidence type="ECO:0000313" key="9">
    <source>
        <dbReference type="EnsemblProtists" id="PYU1_T014647"/>
    </source>
</evidence>
<reference evidence="10" key="1">
    <citation type="journal article" date="2010" name="Genome Biol.">
        <title>Genome sequence of the necrotrophic plant pathogen Pythium ultimum reveals original pathogenicity mechanisms and effector repertoire.</title>
        <authorList>
            <person name="Levesque C.A."/>
            <person name="Brouwer H."/>
            <person name="Cano L."/>
            <person name="Hamilton J.P."/>
            <person name="Holt C."/>
            <person name="Huitema E."/>
            <person name="Raffaele S."/>
            <person name="Robideau G.P."/>
            <person name="Thines M."/>
            <person name="Win J."/>
            <person name="Zerillo M.M."/>
            <person name="Beakes G.W."/>
            <person name="Boore J.L."/>
            <person name="Busam D."/>
            <person name="Dumas B."/>
            <person name="Ferriera S."/>
            <person name="Fuerstenberg S.I."/>
            <person name="Gachon C.M."/>
            <person name="Gaulin E."/>
            <person name="Govers F."/>
            <person name="Grenville-Briggs L."/>
            <person name="Horner N."/>
            <person name="Hostetler J."/>
            <person name="Jiang R.H."/>
            <person name="Johnson J."/>
            <person name="Krajaejun T."/>
            <person name="Lin H."/>
            <person name="Meijer H.J."/>
            <person name="Moore B."/>
            <person name="Morris P."/>
            <person name="Phuntmart V."/>
            <person name="Puiu D."/>
            <person name="Shetty J."/>
            <person name="Stajich J.E."/>
            <person name="Tripathy S."/>
            <person name="Wawra S."/>
            <person name="van West P."/>
            <person name="Whitty B.R."/>
            <person name="Coutinho P.M."/>
            <person name="Henrissat B."/>
            <person name="Martin F."/>
            <person name="Thomas P.D."/>
            <person name="Tyler B.M."/>
            <person name="De Vries R.P."/>
            <person name="Kamoun S."/>
            <person name="Yandell M."/>
            <person name="Tisserat N."/>
            <person name="Buell C.R."/>
        </authorList>
    </citation>
    <scope>NUCLEOTIDE SEQUENCE</scope>
    <source>
        <strain evidence="10">DAOM:BR144</strain>
    </source>
</reference>
<evidence type="ECO:0000256" key="6">
    <source>
        <dbReference type="ARBA" id="ARBA00047806"/>
    </source>
</evidence>
<evidence type="ECO:0000256" key="5">
    <source>
        <dbReference type="ARBA" id="ARBA00030643"/>
    </source>
</evidence>
<dbReference type="InterPro" id="IPR036509">
    <property type="entry name" value="Met_Sox_Rdtase_MsrA_sf"/>
</dbReference>
<reference evidence="10" key="2">
    <citation type="submission" date="2010-04" db="EMBL/GenBank/DDBJ databases">
        <authorList>
            <person name="Buell R."/>
            <person name="Hamilton J."/>
            <person name="Hostetler J."/>
        </authorList>
    </citation>
    <scope>NUCLEOTIDE SEQUENCE [LARGE SCALE GENOMIC DNA]</scope>
    <source>
        <strain evidence="10">DAOM:BR144</strain>
    </source>
</reference>
<evidence type="ECO:0000259" key="8">
    <source>
        <dbReference type="Pfam" id="PF01625"/>
    </source>
</evidence>
<dbReference type="Gene3D" id="3.30.1060.10">
    <property type="entry name" value="Peptide methionine sulphoxide reductase MsrA"/>
    <property type="match status" value="1"/>
</dbReference>
<dbReference type="AlphaFoldDB" id="K3XBP8"/>
<dbReference type="EMBL" id="GL376576">
    <property type="status" value="NOT_ANNOTATED_CDS"/>
    <property type="molecule type" value="Genomic_DNA"/>
</dbReference>
<organism evidence="9 10">
    <name type="scientific">Globisporangium ultimum (strain ATCC 200006 / CBS 805.95 / DAOM BR144)</name>
    <name type="common">Pythium ultimum</name>
    <dbReference type="NCBI Taxonomy" id="431595"/>
    <lineage>
        <taxon>Eukaryota</taxon>
        <taxon>Sar</taxon>
        <taxon>Stramenopiles</taxon>
        <taxon>Oomycota</taxon>
        <taxon>Peronosporomycetes</taxon>
        <taxon>Pythiales</taxon>
        <taxon>Pythiaceae</taxon>
        <taxon>Globisporangium</taxon>
    </lineage>
</organism>
<feature type="domain" description="Peptide methionine sulphoxide reductase MsrA" evidence="8">
    <location>
        <begin position="17"/>
        <end position="161"/>
    </location>
</feature>
<keyword evidence="3" id="KW-0560">Oxidoreductase</keyword>
<evidence type="ECO:0000256" key="4">
    <source>
        <dbReference type="ARBA" id="ARBA00030273"/>
    </source>
</evidence>
<dbReference type="VEuPathDB" id="FungiDB:PYU1_G014616"/>
<name>K3XBP8_GLOUD</name>
<evidence type="ECO:0000256" key="2">
    <source>
        <dbReference type="ARBA" id="ARBA00012502"/>
    </source>
</evidence>
<dbReference type="InterPro" id="IPR002569">
    <property type="entry name" value="Met_Sox_Rdtase_MsrA_dom"/>
</dbReference>
<dbReference type="NCBIfam" id="TIGR00401">
    <property type="entry name" value="msrA"/>
    <property type="match status" value="1"/>
</dbReference>
<evidence type="ECO:0000256" key="7">
    <source>
        <dbReference type="ARBA" id="ARBA00048782"/>
    </source>
</evidence>
<dbReference type="PANTHER" id="PTHR42799">
    <property type="entry name" value="MITOCHONDRIAL PEPTIDE METHIONINE SULFOXIDE REDUCTASE"/>
    <property type="match status" value="1"/>
</dbReference>
<dbReference type="InParanoid" id="K3XBP8"/>
<reference evidence="9" key="3">
    <citation type="submission" date="2015-02" db="UniProtKB">
        <authorList>
            <consortium name="EnsemblProtists"/>
        </authorList>
    </citation>
    <scope>IDENTIFICATION</scope>
    <source>
        <strain evidence="9">DAOM BR144</strain>
    </source>
</reference>
<dbReference type="FunFam" id="3.30.1060.10:FF:000002">
    <property type="entry name" value="Peptide methionine sulfoxide reductase"/>
    <property type="match status" value="1"/>
</dbReference>
<comment type="catalytic activity">
    <reaction evidence="7">
        <text>[thioredoxin]-disulfide + L-methionine + H2O = L-methionine (S)-S-oxide + [thioredoxin]-dithiol</text>
        <dbReference type="Rhea" id="RHEA:19993"/>
        <dbReference type="Rhea" id="RHEA-COMP:10698"/>
        <dbReference type="Rhea" id="RHEA-COMP:10700"/>
        <dbReference type="ChEBI" id="CHEBI:15377"/>
        <dbReference type="ChEBI" id="CHEBI:29950"/>
        <dbReference type="ChEBI" id="CHEBI:50058"/>
        <dbReference type="ChEBI" id="CHEBI:57844"/>
        <dbReference type="ChEBI" id="CHEBI:58772"/>
        <dbReference type="EC" id="1.8.4.11"/>
    </reaction>
</comment>
<dbReference type="HAMAP" id="MF_01401">
    <property type="entry name" value="MsrA"/>
    <property type="match status" value="1"/>
</dbReference>
<dbReference type="GO" id="GO:0034599">
    <property type="term" value="P:cellular response to oxidative stress"/>
    <property type="evidence" value="ECO:0007669"/>
    <property type="project" value="TreeGrafter"/>
</dbReference>
<evidence type="ECO:0000256" key="1">
    <source>
        <dbReference type="ARBA" id="ARBA00005591"/>
    </source>
</evidence>
<dbReference type="SUPFAM" id="SSF55068">
    <property type="entry name" value="Peptide methionine sulfoxide reductase"/>
    <property type="match status" value="1"/>
</dbReference>